<dbReference type="PANTHER" id="PTHR47366:SF1">
    <property type="entry name" value="TWO-ON-TWO HEMOGLOBIN-3"/>
    <property type="match status" value="1"/>
</dbReference>
<dbReference type="PANTHER" id="PTHR47366">
    <property type="entry name" value="TWO-ON-TWO HEMOGLOBIN-3"/>
    <property type="match status" value="1"/>
</dbReference>
<comment type="cofactor">
    <cofactor evidence="1">
        <name>heme</name>
        <dbReference type="ChEBI" id="CHEBI:30413"/>
    </cofactor>
</comment>
<dbReference type="GO" id="GO:0005344">
    <property type="term" value="F:oxygen carrier activity"/>
    <property type="evidence" value="ECO:0007669"/>
    <property type="project" value="InterPro"/>
</dbReference>
<dbReference type="InterPro" id="IPR001486">
    <property type="entry name" value="Hemoglobin_trunc"/>
</dbReference>
<keyword evidence="3" id="KW-0349">Heme</keyword>
<dbReference type="InterPro" id="IPR009050">
    <property type="entry name" value="Globin-like_sf"/>
</dbReference>
<comment type="similarity">
    <text evidence="6">Belongs to the truncated hemoglobin family. Group II subfamily.</text>
</comment>
<dbReference type="RefSeq" id="WP_145278924.1">
    <property type="nucleotide sequence ID" value="NZ_CP036272.1"/>
</dbReference>
<dbReference type="GO" id="GO:0046872">
    <property type="term" value="F:metal ion binding"/>
    <property type="evidence" value="ECO:0007669"/>
    <property type="project" value="UniProtKB-KW"/>
</dbReference>
<reference evidence="7 8" key="1">
    <citation type="submission" date="2019-02" db="EMBL/GenBank/DDBJ databases">
        <title>Deep-cultivation of Planctomycetes and their phenomic and genomic characterization uncovers novel biology.</title>
        <authorList>
            <person name="Wiegand S."/>
            <person name="Jogler M."/>
            <person name="Boedeker C."/>
            <person name="Pinto D."/>
            <person name="Vollmers J."/>
            <person name="Rivas-Marin E."/>
            <person name="Kohn T."/>
            <person name="Peeters S.H."/>
            <person name="Heuer A."/>
            <person name="Rast P."/>
            <person name="Oberbeckmann S."/>
            <person name="Bunk B."/>
            <person name="Jeske O."/>
            <person name="Meyerdierks A."/>
            <person name="Storesund J.E."/>
            <person name="Kallscheuer N."/>
            <person name="Luecker S."/>
            <person name="Lage O.M."/>
            <person name="Pohl T."/>
            <person name="Merkel B.J."/>
            <person name="Hornburger P."/>
            <person name="Mueller R.-W."/>
            <person name="Bruemmer F."/>
            <person name="Labrenz M."/>
            <person name="Spormann A.M."/>
            <person name="Op den Camp H."/>
            <person name="Overmann J."/>
            <person name="Amann R."/>
            <person name="Jetten M.S.M."/>
            <person name="Mascher T."/>
            <person name="Medema M.H."/>
            <person name="Devos D.P."/>
            <person name="Kaster A.-K."/>
            <person name="Ovreas L."/>
            <person name="Rohde M."/>
            <person name="Galperin M.Y."/>
            <person name="Jogler C."/>
        </authorList>
    </citation>
    <scope>NUCLEOTIDE SEQUENCE [LARGE SCALE GENOMIC DNA]</scope>
    <source>
        <strain evidence="7 8">SV_7m_r</strain>
    </source>
</reference>
<dbReference type="Proteomes" id="UP000315003">
    <property type="component" value="Chromosome"/>
</dbReference>
<dbReference type="Pfam" id="PF01152">
    <property type="entry name" value="Bac_globin"/>
    <property type="match status" value="1"/>
</dbReference>
<dbReference type="InterPro" id="IPR019795">
    <property type="entry name" value="Globin_bac-like_CS"/>
</dbReference>
<dbReference type="InterPro" id="IPR044203">
    <property type="entry name" value="GlbO/GLB3-like"/>
</dbReference>
<accession>A0A517T2K8</accession>
<keyword evidence="2" id="KW-0813">Transport</keyword>
<keyword evidence="8" id="KW-1185">Reference proteome</keyword>
<keyword evidence="5" id="KW-0408">Iron</keyword>
<evidence type="ECO:0000256" key="6">
    <source>
        <dbReference type="ARBA" id="ARBA00034496"/>
    </source>
</evidence>
<evidence type="ECO:0000313" key="7">
    <source>
        <dbReference type="EMBL" id="QDT62571.1"/>
    </source>
</evidence>
<sequence>MNGVTTYEQLGGEEGVRGLVDRFYDLMAELPETQAILALHPDDLTESRNKFFKFLSGFFGGPSLYIEEYGHPMLRARHLPFPIGEDERDQWLLCMNRAIDERVTDSLLATQLKQNFFRTADHMRNRSE</sequence>
<dbReference type="SUPFAM" id="SSF46458">
    <property type="entry name" value="Globin-like"/>
    <property type="match status" value="1"/>
</dbReference>
<evidence type="ECO:0000256" key="4">
    <source>
        <dbReference type="ARBA" id="ARBA00022723"/>
    </source>
</evidence>
<dbReference type="GO" id="GO:0019825">
    <property type="term" value="F:oxygen binding"/>
    <property type="evidence" value="ECO:0007669"/>
    <property type="project" value="InterPro"/>
</dbReference>
<evidence type="ECO:0000256" key="5">
    <source>
        <dbReference type="ARBA" id="ARBA00023004"/>
    </source>
</evidence>
<dbReference type="CDD" id="cd14773">
    <property type="entry name" value="TrHb2_PhHbO-like_O"/>
    <property type="match status" value="1"/>
</dbReference>
<dbReference type="AlphaFoldDB" id="A0A517T2K8"/>
<evidence type="ECO:0000313" key="8">
    <source>
        <dbReference type="Proteomes" id="UP000315003"/>
    </source>
</evidence>
<dbReference type="PROSITE" id="PS01213">
    <property type="entry name" value="GLOBIN_FAM_2"/>
    <property type="match status" value="1"/>
</dbReference>
<proteinExistence type="inferred from homology"/>
<evidence type="ECO:0000256" key="1">
    <source>
        <dbReference type="ARBA" id="ARBA00001971"/>
    </source>
</evidence>
<evidence type="ECO:0000256" key="2">
    <source>
        <dbReference type="ARBA" id="ARBA00022448"/>
    </source>
</evidence>
<dbReference type="Gene3D" id="1.10.490.10">
    <property type="entry name" value="Globins"/>
    <property type="match status" value="1"/>
</dbReference>
<organism evidence="7 8">
    <name type="scientific">Stieleria bergensis</name>
    <dbReference type="NCBI Taxonomy" id="2528025"/>
    <lineage>
        <taxon>Bacteria</taxon>
        <taxon>Pseudomonadati</taxon>
        <taxon>Planctomycetota</taxon>
        <taxon>Planctomycetia</taxon>
        <taxon>Pirellulales</taxon>
        <taxon>Pirellulaceae</taxon>
        <taxon>Stieleria</taxon>
    </lineage>
</organism>
<dbReference type="GO" id="GO:0020037">
    <property type="term" value="F:heme binding"/>
    <property type="evidence" value="ECO:0007669"/>
    <property type="project" value="InterPro"/>
</dbReference>
<name>A0A517T2K8_9BACT</name>
<evidence type="ECO:0000256" key="3">
    <source>
        <dbReference type="ARBA" id="ARBA00022617"/>
    </source>
</evidence>
<keyword evidence="4" id="KW-0479">Metal-binding</keyword>
<gene>
    <name evidence="7" type="primary">yjbI</name>
    <name evidence="7" type="ORF">SV7mr_51210</name>
</gene>
<dbReference type="InterPro" id="IPR012292">
    <property type="entry name" value="Globin/Proto"/>
</dbReference>
<protein>
    <submittedName>
        <fullName evidence="7">Group 2 truncated hemoglobin YjbI</fullName>
    </submittedName>
</protein>
<dbReference type="EMBL" id="CP036272">
    <property type="protein sequence ID" value="QDT62571.1"/>
    <property type="molecule type" value="Genomic_DNA"/>
</dbReference>
<dbReference type="OrthoDB" id="9790913at2"/>